<evidence type="ECO:0000313" key="3">
    <source>
        <dbReference type="Proteomes" id="UP000887540"/>
    </source>
</evidence>
<keyword evidence="3" id="KW-1185">Reference proteome</keyword>
<dbReference type="InterPro" id="IPR013087">
    <property type="entry name" value="Znf_C2H2_type"/>
</dbReference>
<dbReference type="Proteomes" id="UP000887540">
    <property type="component" value="Unplaced"/>
</dbReference>
<dbReference type="PROSITE" id="PS51703">
    <property type="entry name" value="DZF"/>
    <property type="match status" value="1"/>
</dbReference>
<dbReference type="SUPFAM" id="SSF57667">
    <property type="entry name" value="beta-beta-alpha zinc fingers"/>
    <property type="match status" value="3"/>
</dbReference>
<dbReference type="SMART" id="SM00572">
    <property type="entry name" value="DZF"/>
    <property type="match status" value="1"/>
</dbReference>
<dbReference type="Pfam" id="PF12874">
    <property type="entry name" value="zf-met"/>
    <property type="match status" value="3"/>
</dbReference>
<dbReference type="SMART" id="SM00451">
    <property type="entry name" value="ZnF_U1"/>
    <property type="match status" value="3"/>
</dbReference>
<dbReference type="FunFam" id="1.10.1410.40:FF:000001">
    <property type="entry name" value="interleukin enhancer-binding factor 3 isoform X1"/>
    <property type="match status" value="1"/>
</dbReference>
<dbReference type="AlphaFoldDB" id="A0A914C0D4"/>
<evidence type="ECO:0000313" key="4">
    <source>
        <dbReference type="WBParaSite" id="ACRNAN_Path_1414.g5558.t2"/>
    </source>
</evidence>
<dbReference type="Gene3D" id="3.30.160.60">
    <property type="entry name" value="Classic Zinc Finger"/>
    <property type="match status" value="3"/>
</dbReference>
<dbReference type="InterPro" id="IPR049401">
    <property type="entry name" value="DZF_dom_N"/>
</dbReference>
<dbReference type="GO" id="GO:0008270">
    <property type="term" value="F:zinc ion binding"/>
    <property type="evidence" value="ECO:0007669"/>
    <property type="project" value="InterPro"/>
</dbReference>
<accession>A0A914C0D4</accession>
<dbReference type="GO" id="GO:0003727">
    <property type="term" value="F:single-stranded RNA binding"/>
    <property type="evidence" value="ECO:0007669"/>
    <property type="project" value="TreeGrafter"/>
</dbReference>
<dbReference type="InterPro" id="IPR049402">
    <property type="entry name" value="DZF_dom_C"/>
</dbReference>
<dbReference type="InterPro" id="IPR006561">
    <property type="entry name" value="DZF_dom"/>
</dbReference>
<dbReference type="GO" id="GO:0071011">
    <property type="term" value="C:precatalytic spliceosome"/>
    <property type="evidence" value="ECO:0007669"/>
    <property type="project" value="TreeGrafter"/>
</dbReference>
<evidence type="ECO:0000256" key="1">
    <source>
        <dbReference type="SAM" id="MobiDB-lite"/>
    </source>
</evidence>
<feature type="region of interest" description="Disordered" evidence="1">
    <location>
        <begin position="787"/>
        <end position="825"/>
    </location>
</feature>
<dbReference type="Gene3D" id="3.30.460.10">
    <property type="entry name" value="Beta Polymerase, domain 2"/>
    <property type="match status" value="1"/>
</dbReference>
<dbReference type="PANTHER" id="PTHR45762:SF3">
    <property type="entry name" value="ZINC-FINGER PROTEIN AT 72D, ISOFORM B"/>
    <property type="match status" value="1"/>
</dbReference>
<dbReference type="GO" id="GO:0003725">
    <property type="term" value="F:double-stranded RNA binding"/>
    <property type="evidence" value="ECO:0007669"/>
    <property type="project" value="TreeGrafter"/>
</dbReference>
<feature type="domain" description="DZF" evidence="2">
    <location>
        <begin position="462"/>
        <end position="823"/>
    </location>
</feature>
<dbReference type="PROSITE" id="PS00028">
    <property type="entry name" value="ZINC_FINGER_C2H2_1"/>
    <property type="match status" value="2"/>
</dbReference>
<dbReference type="InterPro" id="IPR036236">
    <property type="entry name" value="Znf_C2H2_sf"/>
</dbReference>
<reference evidence="4" key="1">
    <citation type="submission" date="2022-11" db="UniProtKB">
        <authorList>
            <consortium name="WormBaseParasite"/>
        </authorList>
    </citation>
    <scope>IDENTIFICATION</scope>
</reference>
<name>A0A914C0D4_9BILA</name>
<dbReference type="Pfam" id="PF07528">
    <property type="entry name" value="DZF_N"/>
    <property type="match status" value="1"/>
</dbReference>
<dbReference type="Pfam" id="PF20965">
    <property type="entry name" value="DZF_C"/>
    <property type="match status" value="1"/>
</dbReference>
<dbReference type="SMART" id="SM00355">
    <property type="entry name" value="ZnF_C2H2"/>
    <property type="match status" value="3"/>
</dbReference>
<dbReference type="InterPro" id="IPR043519">
    <property type="entry name" value="NT_sf"/>
</dbReference>
<dbReference type="InterPro" id="IPR003604">
    <property type="entry name" value="Matrin/U1-like-C_Znf_C2H2"/>
</dbReference>
<dbReference type="PANTHER" id="PTHR45762">
    <property type="entry name" value="ZINC FINGER RNA-BINDING PROTEIN"/>
    <property type="match status" value="1"/>
</dbReference>
<dbReference type="Gene3D" id="1.10.1410.40">
    <property type="match status" value="1"/>
</dbReference>
<proteinExistence type="predicted"/>
<sequence>MYGYTQQPYGNFTSAGYTSTAGNQVYNPQQQQQQPQAGQLAGLGQTTNVAASNVYSSANYPYSTNTAASAYANYGQTATQNPSSLAGYGKFNNLFLIAFVASTYKAPTPSSYVGVTRIGTASTLGSLGQQTSLSGGITSTAGSNYGVGTKSSATGAGNHYAGYEAAVYAAASSYLQAKTTGQTNVWMSKKGGAGGGGGGAGSFPRKRYGIGANVTQHYCEVCKITCAGQQTYNEHLQGQRHKKKEAANKDPAKQSLPRNKVSFKCDICNVTCTGRDTYDAHVKGGKHQKTMSLMKKMGKTVPTEPTLIPPKEPYGAPIPTVGGASVPTKKVVGVTATKFVGGSRLTTTGVEESTNSALEEALAAEKNIQPVGEEYVETKNGPNGKLIEYFCKLCDCKFTDPNAKNIHLKGRRHRLAYKQKVDPSLKVEMKMGIVRKRREIGSRQLDAQIFRPPPLLHPMMMRPWFGSNLTSSGGRYETMDDKHVLAKVKEIEPNEEEKTNIEKLVSLTEKTLKSISDHFATQNEAEKPKVEGEEQKSADRLLKGVMRVGLLAKNMLLKTDKQVELVVLCSKIPTYTLLKQMAKLFPEFAQKAGDEKPNVTERAAESSLYISLPGNQIICRVTLTCVALRDPETGVTLENPADPLPKEPCLEALAQLRHAKWYQVKCAVLQSITVTMRIIRDISSRVTTWSPLTNWAMELLVEKTLSSIQVPLSPGDAVRRVFEVIASGVILTTNPVLLDPCEKDQIDILAGLTGQQREDITSSAQHALRLIAFNQLYKILAIERLPDERPPPVSANGENRKRPHESLGTSAEDEDVGSKKEKTVE</sequence>
<dbReference type="WBParaSite" id="ACRNAN_Path_1414.g5558.t2">
    <property type="protein sequence ID" value="ACRNAN_Path_1414.g5558.t2"/>
    <property type="gene ID" value="ACRNAN_Path_1414.g5558"/>
</dbReference>
<evidence type="ECO:0000259" key="2">
    <source>
        <dbReference type="PROSITE" id="PS51703"/>
    </source>
</evidence>
<protein>
    <submittedName>
        <fullName evidence="4">DZF domain-containing protein</fullName>
    </submittedName>
</protein>
<feature type="compositionally biased region" description="Basic and acidic residues" evidence="1">
    <location>
        <begin position="816"/>
        <end position="825"/>
    </location>
</feature>
<organism evidence="3 4">
    <name type="scientific">Acrobeloides nanus</name>
    <dbReference type="NCBI Taxonomy" id="290746"/>
    <lineage>
        <taxon>Eukaryota</taxon>
        <taxon>Metazoa</taxon>
        <taxon>Ecdysozoa</taxon>
        <taxon>Nematoda</taxon>
        <taxon>Chromadorea</taxon>
        <taxon>Rhabditida</taxon>
        <taxon>Tylenchina</taxon>
        <taxon>Cephalobomorpha</taxon>
        <taxon>Cephaloboidea</taxon>
        <taxon>Cephalobidae</taxon>
        <taxon>Acrobeloides</taxon>
    </lineage>
</organism>